<dbReference type="EMBL" id="KN880878">
    <property type="protein sequence ID" value="KIY61756.1"/>
    <property type="molecule type" value="Genomic_DNA"/>
</dbReference>
<evidence type="ECO:0000313" key="1">
    <source>
        <dbReference type="EMBL" id="KIY61756.1"/>
    </source>
</evidence>
<dbReference type="AlphaFoldDB" id="A0A0D7AWV3"/>
<evidence type="ECO:0000313" key="2">
    <source>
        <dbReference type="Proteomes" id="UP000054007"/>
    </source>
</evidence>
<name>A0A0D7AWV3_9AGAR</name>
<protein>
    <submittedName>
        <fullName evidence="1">Uncharacterized protein</fullName>
    </submittedName>
</protein>
<gene>
    <name evidence="1" type="ORF">CYLTODRAFT_459599</name>
</gene>
<keyword evidence="2" id="KW-1185">Reference proteome</keyword>
<proteinExistence type="predicted"/>
<dbReference type="Proteomes" id="UP000054007">
    <property type="component" value="Unassembled WGS sequence"/>
</dbReference>
<dbReference type="OrthoDB" id="2919059at2759"/>
<organism evidence="1 2">
    <name type="scientific">Cylindrobasidium torrendii FP15055 ss-10</name>
    <dbReference type="NCBI Taxonomy" id="1314674"/>
    <lineage>
        <taxon>Eukaryota</taxon>
        <taxon>Fungi</taxon>
        <taxon>Dikarya</taxon>
        <taxon>Basidiomycota</taxon>
        <taxon>Agaricomycotina</taxon>
        <taxon>Agaricomycetes</taxon>
        <taxon>Agaricomycetidae</taxon>
        <taxon>Agaricales</taxon>
        <taxon>Marasmiineae</taxon>
        <taxon>Physalacriaceae</taxon>
        <taxon>Cylindrobasidium</taxon>
    </lineage>
</organism>
<sequence length="662" mass="74598">MNHSEEVPVTISTTPEIDSEMLAEAKNSHAWAEHYLAEWRSSHADIVFGNLSQFSTEQSQYHSGANLDPEAALFCGNHVVKCHFPSPEFPDEETTPGPLKMSLEYIRRALPPNSNFSLTETKPVTLPILPQEIVPDNENDIEIPFDSLAPEDIEAFLHFRAAAQVENWIRISLNMAPISPLDPAMTTYLMRNISTFYKVSELSQHANTTAGPSEALYREVFDLFFGAHGNVDNVYKCFGQEIFTARQRSFDEHYTLVGESITADAVPWLLDYPNGNTLSQTVESLRRSVLFNQLTTPLEASALKCFENMTKNFIKHSQAEDDGAAHITSNLYDFKKQWGIQHNHKALSAAALQAVSLDVSECDGVLYTPLPIEMSADDLEAVSLFQKACQATGSSTAAPPLGQRQLPEPFRDPLDALIDEVVPPTATRDHFRGQLGLLDNGPIHHQRQHLGKLSALCLPLAFLEINQSDADPEKGGPQTNNLIMACRFLISLGIYDFPLFGLSTFGSRVRLLCAWARNPALNLIFRSRFEPDKIQSRIFLADANCPEWDISKPRDAIRLGLFLQHLRTTHRDRLEKKFDEVKKDVSDSWKHKDSWTPRERVLREWKMSQQKEGVEYKEWMKKAEEAWPEFSRLHAAVEQAYGAVDEVKAALGLGDDDDNYWG</sequence>
<reference evidence="1 2" key="1">
    <citation type="journal article" date="2015" name="Fungal Genet. Biol.">
        <title>Evolution of novel wood decay mechanisms in Agaricales revealed by the genome sequences of Fistulina hepatica and Cylindrobasidium torrendii.</title>
        <authorList>
            <person name="Floudas D."/>
            <person name="Held B.W."/>
            <person name="Riley R."/>
            <person name="Nagy L.G."/>
            <person name="Koehler G."/>
            <person name="Ransdell A.S."/>
            <person name="Younus H."/>
            <person name="Chow J."/>
            <person name="Chiniquy J."/>
            <person name="Lipzen A."/>
            <person name="Tritt A."/>
            <person name="Sun H."/>
            <person name="Haridas S."/>
            <person name="LaButti K."/>
            <person name="Ohm R.A."/>
            <person name="Kues U."/>
            <person name="Blanchette R.A."/>
            <person name="Grigoriev I.V."/>
            <person name="Minto R.E."/>
            <person name="Hibbett D.S."/>
        </authorList>
    </citation>
    <scope>NUCLEOTIDE SEQUENCE [LARGE SCALE GENOMIC DNA]</scope>
    <source>
        <strain evidence="1 2">FP15055 ss-10</strain>
    </source>
</reference>
<dbReference type="STRING" id="1314674.A0A0D7AWV3"/>
<accession>A0A0D7AWV3</accession>